<name>A0AAV7FAH2_ARIFI</name>
<evidence type="ECO:0000313" key="3">
    <source>
        <dbReference type="EMBL" id="KAG9456573.1"/>
    </source>
</evidence>
<organism evidence="3 4">
    <name type="scientific">Aristolochia fimbriata</name>
    <name type="common">White veined hardy Dutchman's pipe vine</name>
    <dbReference type="NCBI Taxonomy" id="158543"/>
    <lineage>
        <taxon>Eukaryota</taxon>
        <taxon>Viridiplantae</taxon>
        <taxon>Streptophyta</taxon>
        <taxon>Embryophyta</taxon>
        <taxon>Tracheophyta</taxon>
        <taxon>Spermatophyta</taxon>
        <taxon>Magnoliopsida</taxon>
        <taxon>Magnoliidae</taxon>
        <taxon>Piperales</taxon>
        <taxon>Aristolochiaceae</taxon>
        <taxon>Aristolochia</taxon>
    </lineage>
</organism>
<feature type="chain" id="PRO_5043462423" evidence="2">
    <location>
        <begin position="26"/>
        <end position="229"/>
    </location>
</feature>
<comment type="caution">
    <text evidence="3">The sequence shown here is derived from an EMBL/GenBank/DDBJ whole genome shotgun (WGS) entry which is preliminary data.</text>
</comment>
<feature type="signal peptide" evidence="2">
    <location>
        <begin position="1"/>
        <end position="25"/>
    </location>
</feature>
<evidence type="ECO:0000313" key="4">
    <source>
        <dbReference type="Proteomes" id="UP000825729"/>
    </source>
</evidence>
<keyword evidence="2" id="KW-0732">Signal</keyword>
<protein>
    <submittedName>
        <fullName evidence="3">Uncharacterized protein</fullName>
    </submittedName>
</protein>
<dbReference type="EMBL" id="JAINDJ010000002">
    <property type="protein sequence ID" value="KAG9456573.1"/>
    <property type="molecule type" value="Genomic_DNA"/>
</dbReference>
<reference evidence="3 4" key="1">
    <citation type="submission" date="2021-07" db="EMBL/GenBank/DDBJ databases">
        <title>The Aristolochia fimbriata genome: insights into angiosperm evolution, floral development and chemical biosynthesis.</title>
        <authorList>
            <person name="Jiao Y."/>
        </authorList>
    </citation>
    <scope>NUCLEOTIDE SEQUENCE [LARGE SCALE GENOMIC DNA]</scope>
    <source>
        <strain evidence="3">IBCAS-2021</strain>
        <tissue evidence="3">Leaf</tissue>
    </source>
</reference>
<keyword evidence="4" id="KW-1185">Reference proteome</keyword>
<evidence type="ECO:0000256" key="1">
    <source>
        <dbReference type="SAM" id="MobiDB-lite"/>
    </source>
</evidence>
<proteinExistence type="predicted"/>
<accession>A0AAV7FAH2</accession>
<dbReference type="AlphaFoldDB" id="A0AAV7FAH2"/>
<dbReference type="Proteomes" id="UP000825729">
    <property type="component" value="Unassembled WGS sequence"/>
</dbReference>
<feature type="region of interest" description="Disordered" evidence="1">
    <location>
        <begin position="192"/>
        <end position="229"/>
    </location>
</feature>
<sequence>MVALAAPTGHRPLTLGFLLFVTCYGQSGGSAVTYDCEIANGGESGDWARWPMNESDNVSAPGRKWAAWSRLSHGRVRIPGIVSDMRCSQIPSRLHRCNIGGVIPMGRSGQSRGLSLVCDCRTHDGYAWLCKRESERVERPLSLSSHKYPDNALGGKWEGNCPSAEKLQRTQSVYSTGCTVLDCQLRRRNSGYPLRTGRDGSREGGGSAEVRSERGRMGHGVGTSIQSSS</sequence>
<evidence type="ECO:0000256" key="2">
    <source>
        <dbReference type="SAM" id="SignalP"/>
    </source>
</evidence>
<gene>
    <name evidence="3" type="ORF">H6P81_001081</name>
</gene>